<keyword evidence="3 5" id="KW-0863">Zinc-finger</keyword>
<dbReference type="Gene3D" id="4.10.1110.10">
    <property type="entry name" value="AN1-like Zinc finger"/>
    <property type="match status" value="1"/>
</dbReference>
<dbReference type="AlphaFoldDB" id="A0A2G2VC97"/>
<evidence type="ECO:0000256" key="2">
    <source>
        <dbReference type="ARBA" id="ARBA00022723"/>
    </source>
</evidence>
<evidence type="ECO:0000256" key="4">
    <source>
        <dbReference type="ARBA" id="ARBA00022833"/>
    </source>
</evidence>
<name>A0A2G2VC97_CAPBA</name>
<dbReference type="PANTHER" id="PTHR10634">
    <property type="entry name" value="AN1-TYPE ZINC FINGER PROTEIN"/>
    <property type="match status" value="1"/>
</dbReference>
<proteinExistence type="predicted"/>
<dbReference type="InterPro" id="IPR035896">
    <property type="entry name" value="AN1-like_Znf"/>
</dbReference>
<evidence type="ECO:0000256" key="6">
    <source>
        <dbReference type="SAM" id="Phobius"/>
    </source>
</evidence>
<evidence type="ECO:0000259" key="7">
    <source>
        <dbReference type="PROSITE" id="PS51039"/>
    </source>
</evidence>
<dbReference type="GO" id="GO:0008270">
    <property type="term" value="F:zinc ion binding"/>
    <property type="evidence" value="ECO:0007669"/>
    <property type="project" value="UniProtKB-KW"/>
</dbReference>
<dbReference type="SUPFAM" id="SSF118310">
    <property type="entry name" value="AN1-like Zinc finger"/>
    <property type="match status" value="1"/>
</dbReference>
<keyword evidence="6" id="KW-0472">Membrane</keyword>
<comment type="function">
    <text evidence="1">May be involved in environmental stress response.</text>
</comment>
<accession>A0A2G2VC97</accession>
<sequence>MLLALTVGRCSGVFLSMLFIICFLQELNPLSELTDLLYLWRAEKEETYKVEEYIIGSGENKPRLKTATILAKGSALQTQISNPKRWEVHLGLVLKVNSQDKILLKKEHAKPTAASSKVVVCRSSSRDESELALAGVAVASADLASQISQVKSKEGLKKCTACRKRVGLTGFSCKCGDLFCAVHLYSNKHNYPFNYSNAGHNAIAKANPIIVAENLIRSKRLNLVCKLFMILVHIYMEIVLVLSQFLSSLSSIICIM</sequence>
<comment type="caution">
    <text evidence="8">The sequence shown here is derived from an EMBL/GenBank/DDBJ whole genome shotgun (WGS) entry which is preliminary data.</text>
</comment>
<gene>
    <name evidence="8" type="ORF">CQW23_29801</name>
</gene>
<evidence type="ECO:0000313" key="9">
    <source>
        <dbReference type="Proteomes" id="UP000224567"/>
    </source>
</evidence>
<dbReference type="SMART" id="SM00154">
    <property type="entry name" value="ZnF_AN1"/>
    <property type="match status" value="1"/>
</dbReference>
<keyword evidence="6" id="KW-0812">Transmembrane</keyword>
<evidence type="ECO:0000313" key="8">
    <source>
        <dbReference type="EMBL" id="PHT30621.1"/>
    </source>
</evidence>
<keyword evidence="9" id="KW-1185">Reference proteome</keyword>
<keyword evidence="2" id="KW-0479">Metal-binding</keyword>
<reference evidence="9" key="2">
    <citation type="journal article" date="2017" name="J. Anim. Genet.">
        <title>Multiple reference genome sequences of hot pepper reveal the massive evolution of plant disease resistance genes by retroduplication.</title>
        <authorList>
            <person name="Kim S."/>
            <person name="Park J."/>
            <person name="Yeom S.-I."/>
            <person name="Kim Y.-M."/>
            <person name="Seo E."/>
            <person name="Kim K.-T."/>
            <person name="Kim M.-S."/>
            <person name="Lee J.M."/>
            <person name="Cheong K."/>
            <person name="Shin H.-S."/>
            <person name="Kim S.-B."/>
            <person name="Han K."/>
            <person name="Lee J."/>
            <person name="Park M."/>
            <person name="Lee H.-A."/>
            <person name="Lee H.-Y."/>
            <person name="Lee Y."/>
            <person name="Oh S."/>
            <person name="Lee J.H."/>
            <person name="Choi E."/>
            <person name="Choi E."/>
            <person name="Lee S.E."/>
            <person name="Jeon J."/>
            <person name="Kim H."/>
            <person name="Choi G."/>
            <person name="Song H."/>
            <person name="Lee J."/>
            <person name="Lee S.-C."/>
            <person name="Kwon J.-K."/>
            <person name="Lee H.-Y."/>
            <person name="Koo N."/>
            <person name="Hong Y."/>
            <person name="Kim R.W."/>
            <person name="Kang W.-H."/>
            <person name="Huh J.H."/>
            <person name="Kang B.-C."/>
            <person name="Yang T.-J."/>
            <person name="Lee Y.-H."/>
            <person name="Bennetzen J.L."/>
            <person name="Choi D."/>
        </authorList>
    </citation>
    <scope>NUCLEOTIDE SEQUENCE [LARGE SCALE GENOMIC DNA]</scope>
    <source>
        <strain evidence="9">cv. PBC81</strain>
    </source>
</reference>
<dbReference type="EMBL" id="MLFT02000031">
    <property type="protein sequence ID" value="PHT30621.1"/>
    <property type="molecule type" value="Genomic_DNA"/>
</dbReference>
<reference evidence="8 9" key="1">
    <citation type="journal article" date="2017" name="Genome Biol.">
        <title>New reference genome sequences of hot pepper reveal the massive evolution of plant disease-resistance genes by retroduplication.</title>
        <authorList>
            <person name="Kim S."/>
            <person name="Park J."/>
            <person name="Yeom S.I."/>
            <person name="Kim Y.M."/>
            <person name="Seo E."/>
            <person name="Kim K.T."/>
            <person name="Kim M.S."/>
            <person name="Lee J.M."/>
            <person name="Cheong K."/>
            <person name="Shin H.S."/>
            <person name="Kim S.B."/>
            <person name="Han K."/>
            <person name="Lee J."/>
            <person name="Park M."/>
            <person name="Lee H.A."/>
            <person name="Lee H.Y."/>
            <person name="Lee Y."/>
            <person name="Oh S."/>
            <person name="Lee J.H."/>
            <person name="Choi E."/>
            <person name="Choi E."/>
            <person name="Lee S.E."/>
            <person name="Jeon J."/>
            <person name="Kim H."/>
            <person name="Choi G."/>
            <person name="Song H."/>
            <person name="Lee J."/>
            <person name="Lee S.C."/>
            <person name="Kwon J.K."/>
            <person name="Lee H.Y."/>
            <person name="Koo N."/>
            <person name="Hong Y."/>
            <person name="Kim R.W."/>
            <person name="Kang W.H."/>
            <person name="Huh J.H."/>
            <person name="Kang B.C."/>
            <person name="Yang T.J."/>
            <person name="Lee Y.H."/>
            <person name="Bennetzen J.L."/>
            <person name="Choi D."/>
        </authorList>
    </citation>
    <scope>NUCLEOTIDE SEQUENCE [LARGE SCALE GENOMIC DNA]</scope>
    <source>
        <strain evidence="9">cv. PBC81</strain>
    </source>
</reference>
<evidence type="ECO:0000256" key="1">
    <source>
        <dbReference type="ARBA" id="ARBA00003732"/>
    </source>
</evidence>
<dbReference type="Proteomes" id="UP000224567">
    <property type="component" value="Unassembled WGS sequence"/>
</dbReference>
<evidence type="ECO:0000256" key="3">
    <source>
        <dbReference type="ARBA" id="ARBA00022771"/>
    </source>
</evidence>
<feature type="domain" description="AN1-type" evidence="7">
    <location>
        <begin position="153"/>
        <end position="199"/>
    </location>
</feature>
<dbReference type="InterPro" id="IPR000058">
    <property type="entry name" value="Znf_AN1"/>
</dbReference>
<dbReference type="PANTHER" id="PTHR10634:SF110">
    <property type="entry name" value="ZINC FINGER A20 AND AN1 DOMAIN-CONTAINING STRESS-ASSOCIATED PROTEIN 8"/>
    <property type="match status" value="1"/>
</dbReference>
<evidence type="ECO:0000256" key="5">
    <source>
        <dbReference type="PROSITE-ProRule" id="PRU00449"/>
    </source>
</evidence>
<dbReference type="PROSITE" id="PS51039">
    <property type="entry name" value="ZF_AN1"/>
    <property type="match status" value="1"/>
</dbReference>
<keyword evidence="4" id="KW-0862">Zinc</keyword>
<feature type="transmembrane region" description="Helical" evidence="6">
    <location>
        <begin position="227"/>
        <end position="246"/>
    </location>
</feature>
<dbReference type="InterPro" id="IPR050652">
    <property type="entry name" value="AN1_A20_ZnFinger"/>
</dbReference>
<protein>
    <recommendedName>
        <fullName evidence="7">AN1-type domain-containing protein</fullName>
    </recommendedName>
</protein>
<organism evidence="8 9">
    <name type="scientific">Capsicum baccatum</name>
    <name type="common">Peruvian pepper</name>
    <dbReference type="NCBI Taxonomy" id="33114"/>
    <lineage>
        <taxon>Eukaryota</taxon>
        <taxon>Viridiplantae</taxon>
        <taxon>Streptophyta</taxon>
        <taxon>Embryophyta</taxon>
        <taxon>Tracheophyta</taxon>
        <taxon>Spermatophyta</taxon>
        <taxon>Magnoliopsida</taxon>
        <taxon>eudicotyledons</taxon>
        <taxon>Gunneridae</taxon>
        <taxon>Pentapetalae</taxon>
        <taxon>asterids</taxon>
        <taxon>lamiids</taxon>
        <taxon>Solanales</taxon>
        <taxon>Solanaceae</taxon>
        <taxon>Solanoideae</taxon>
        <taxon>Capsiceae</taxon>
        <taxon>Capsicum</taxon>
    </lineage>
</organism>
<keyword evidence="6" id="KW-1133">Transmembrane helix</keyword>